<dbReference type="Proteomes" id="UP001341840">
    <property type="component" value="Unassembled WGS sequence"/>
</dbReference>
<name>A0ABU6UUR7_9FABA</name>
<dbReference type="EMBL" id="JASCZI010123050">
    <property type="protein sequence ID" value="MED6165032.1"/>
    <property type="molecule type" value="Genomic_DNA"/>
</dbReference>
<evidence type="ECO:0000313" key="1">
    <source>
        <dbReference type="EMBL" id="MED6165032.1"/>
    </source>
</evidence>
<accession>A0ABU6UUR7</accession>
<gene>
    <name evidence="1" type="ORF">PIB30_095841</name>
</gene>
<reference evidence="1 2" key="1">
    <citation type="journal article" date="2023" name="Plants (Basel)">
        <title>Bridging the Gap: Combining Genomics and Transcriptomics Approaches to Understand Stylosanthes scabra, an Orphan Legume from the Brazilian Caatinga.</title>
        <authorList>
            <person name="Ferreira-Neto J.R.C."/>
            <person name="da Silva M.D."/>
            <person name="Binneck E."/>
            <person name="de Melo N.F."/>
            <person name="da Silva R.H."/>
            <person name="de Melo A.L.T.M."/>
            <person name="Pandolfi V."/>
            <person name="Bustamante F.O."/>
            <person name="Brasileiro-Vidal A.C."/>
            <person name="Benko-Iseppon A.M."/>
        </authorList>
    </citation>
    <scope>NUCLEOTIDE SEQUENCE [LARGE SCALE GENOMIC DNA]</scope>
    <source>
        <tissue evidence="1">Leaves</tissue>
    </source>
</reference>
<proteinExistence type="predicted"/>
<organism evidence="1 2">
    <name type="scientific">Stylosanthes scabra</name>
    <dbReference type="NCBI Taxonomy" id="79078"/>
    <lineage>
        <taxon>Eukaryota</taxon>
        <taxon>Viridiplantae</taxon>
        <taxon>Streptophyta</taxon>
        <taxon>Embryophyta</taxon>
        <taxon>Tracheophyta</taxon>
        <taxon>Spermatophyta</taxon>
        <taxon>Magnoliopsida</taxon>
        <taxon>eudicotyledons</taxon>
        <taxon>Gunneridae</taxon>
        <taxon>Pentapetalae</taxon>
        <taxon>rosids</taxon>
        <taxon>fabids</taxon>
        <taxon>Fabales</taxon>
        <taxon>Fabaceae</taxon>
        <taxon>Papilionoideae</taxon>
        <taxon>50 kb inversion clade</taxon>
        <taxon>dalbergioids sensu lato</taxon>
        <taxon>Dalbergieae</taxon>
        <taxon>Pterocarpus clade</taxon>
        <taxon>Stylosanthes</taxon>
    </lineage>
</organism>
<keyword evidence="2" id="KW-1185">Reference proteome</keyword>
<comment type="caution">
    <text evidence="1">The sequence shown here is derived from an EMBL/GenBank/DDBJ whole genome shotgun (WGS) entry which is preliminary data.</text>
</comment>
<protein>
    <submittedName>
        <fullName evidence="1">Uncharacterized protein</fullName>
    </submittedName>
</protein>
<sequence length="116" mass="12810">MVYRRFLYGPVNIRAKAGTQTACSAVRQDTDSIIDIYPSARIDVVRGRRTPADVLQLDTKLNREDTRDTAVIRDHCHILIGIFLSGKDTRLGIITHTGSSHENIAPSADCDISPFG</sequence>
<evidence type="ECO:0000313" key="2">
    <source>
        <dbReference type="Proteomes" id="UP001341840"/>
    </source>
</evidence>